<dbReference type="Gene3D" id="1.10.150.90">
    <property type="entry name" value="Immunodeficiency lentiviruses, gag gene matrix protein p17"/>
    <property type="match status" value="1"/>
</dbReference>
<dbReference type="Proteomes" id="UP000639643">
    <property type="component" value="Unassembled WGS sequence"/>
</dbReference>
<dbReference type="OrthoDB" id="9991317at2759"/>
<evidence type="ECO:0000313" key="2">
    <source>
        <dbReference type="EMBL" id="KAF6802679.1"/>
    </source>
</evidence>
<dbReference type="Pfam" id="PF12770">
    <property type="entry name" value="CHAT"/>
    <property type="match status" value="1"/>
</dbReference>
<dbReference type="InterPro" id="IPR011990">
    <property type="entry name" value="TPR-like_helical_dom_sf"/>
</dbReference>
<dbReference type="EMBL" id="WIGM01001249">
    <property type="protein sequence ID" value="KAF6802679.1"/>
    <property type="molecule type" value="Genomic_DNA"/>
</dbReference>
<reference evidence="2" key="1">
    <citation type="journal article" date="2020" name="Phytopathology">
        <title>Genome Sequence Resources of Colletotrichum truncatum, C. plurivorum, C. musicola, and C. sojae: Four Species Pathogenic to Soybean (Glycine max).</title>
        <authorList>
            <person name="Rogerio F."/>
            <person name="Boufleur T.R."/>
            <person name="Ciampi-Guillardi M."/>
            <person name="Sukno S.A."/>
            <person name="Thon M.R."/>
            <person name="Massola Junior N.S."/>
            <person name="Baroncelli R."/>
        </authorList>
    </citation>
    <scope>NUCLEOTIDE SEQUENCE</scope>
    <source>
        <strain evidence="2">LFN0074</strain>
    </source>
</reference>
<feature type="non-terminal residue" evidence="2">
    <location>
        <position position="1"/>
    </location>
</feature>
<proteinExistence type="predicted"/>
<dbReference type="InterPro" id="IPR024983">
    <property type="entry name" value="CHAT_dom"/>
</dbReference>
<comment type="caution">
    <text evidence="2">The sequence shown here is derived from an EMBL/GenBank/DDBJ whole genome shotgun (WGS) entry which is preliminary data.</text>
</comment>
<keyword evidence="3" id="KW-1185">Reference proteome</keyword>
<evidence type="ECO:0000259" key="1">
    <source>
        <dbReference type="Pfam" id="PF12770"/>
    </source>
</evidence>
<dbReference type="Gene3D" id="1.25.40.10">
    <property type="entry name" value="Tetratricopeptide repeat domain"/>
    <property type="match status" value="1"/>
</dbReference>
<sequence>MERIKTFTRGEPSEFNHSEAKSPYLTFTLGPGELRQLTIKIWSPDEGSLLRSIDGSHQTNPCPQAFIILAFGLLNHGLPVNDGCDWELFEFHASMSDTDAVKSYVAKWNFGAPMDDDDCDEMDVQAWLESLTTAEGQEIGVFPAAGLSSIHRMDIEVHSSIIQDTLSNIPSHSKSHTPKTGTSPALQIASSSSFTTGQVDEDDNDLVPRGNCSQWADYLQGVSKWLSGRFFRTKSMSDINHAIRIAQKAVDLTGQEHPMWVDRLQNLGGALFLRYQLGGLMDDLNTAIRLGQETMDNLPMGTAHPADLYNLAKSLSLRFERNGSVGDLNHAIDLVSRAIEMPQEGPNRVEMLTDLGQWIGLRFRATGLESNLNRAIEVLEMAVSATPQDHPDRLGRLVQLAAWHGERFMHTGSTDNLNLAIKILRVEAEDGHDPDDPSRSLLFRNLGIWLSRSFERSGSIQELNEGIHAAEISICSPESPVRRAESLANLATWIGMRFDHIGSMEDLERAIELFSAVLDTEFLTNDAQVATANNLGIRLGTRFLRTNSMADLNRAIEVLSSAADKTPHGHPGRATVMNNLGKWYGERYKLSGLEEDHSRLVSCFRDGFNAPNSAPSVRVLLAGHAATLLAERSMWQDAATLLDKAVDLLQAVSPRALQQKDKQFMLSTSSGLAIFAAAVTLNAGGGPEDALKPLEVGRVVISGLLLEMRTDVAELKHGHPALAAEFESIRDHLDSPSSETAVSAPEAQLLSWERQARRRRELEIQFRTTIDRIRDQPGFESFLLPPKAEQIRAAASSGPIVVLNHTMHRSDAFIITSEVIRTIPLDLSALPELLHEVRMTDSFLERLWDSIACPVLNTLGFSESLANMPEHAWPRMWWILTGPLSRLPIHAAGRYLTNPAETVLDRVISSYSTSIKALIYARETSAKKNSQITSHQALLVSMRGTPPHGNLVLSDLQFAEEEIAIVDSILTPSLPRTVMTQPTRDEVLHSVETCTIFHFAGHGISDPQDPSSSCLLLTDWADHPLTVKDLTELKLFAKSPWLAYLSACSTGESKAKGLHDEALHLVSSCQLAGFPHVIGSLWKIDDECSADAARHVYETMQSGGWTDRAVALGVHHAARFLRRKT</sequence>
<protein>
    <submittedName>
        <fullName evidence="2">TPR domain-containing protein</fullName>
    </submittedName>
</protein>
<name>A0A8H6IXG6_9PEZI</name>
<dbReference type="InterPro" id="IPR012344">
    <property type="entry name" value="Matrix_HIV/RSV_N"/>
</dbReference>
<gene>
    <name evidence="2" type="ORF">CMUS01_15285</name>
</gene>
<organism evidence="2 3">
    <name type="scientific">Colletotrichum musicola</name>
    <dbReference type="NCBI Taxonomy" id="2175873"/>
    <lineage>
        <taxon>Eukaryota</taxon>
        <taxon>Fungi</taxon>
        <taxon>Dikarya</taxon>
        <taxon>Ascomycota</taxon>
        <taxon>Pezizomycotina</taxon>
        <taxon>Sordariomycetes</taxon>
        <taxon>Hypocreomycetidae</taxon>
        <taxon>Glomerellales</taxon>
        <taxon>Glomerellaceae</taxon>
        <taxon>Colletotrichum</taxon>
        <taxon>Colletotrichum orchidearum species complex</taxon>
    </lineage>
</organism>
<evidence type="ECO:0000313" key="3">
    <source>
        <dbReference type="Proteomes" id="UP000639643"/>
    </source>
</evidence>
<accession>A0A8H6IXG6</accession>
<feature type="domain" description="CHAT" evidence="1">
    <location>
        <begin position="844"/>
        <end position="1110"/>
    </location>
</feature>
<dbReference type="AlphaFoldDB" id="A0A8H6IXG6"/>